<dbReference type="InterPro" id="IPR039425">
    <property type="entry name" value="RNA_pol_sigma-70-like"/>
</dbReference>
<dbReference type="GO" id="GO:0016987">
    <property type="term" value="F:sigma factor activity"/>
    <property type="evidence" value="ECO:0007669"/>
    <property type="project" value="UniProtKB-KW"/>
</dbReference>
<gene>
    <name evidence="9" type="ORF">ADK41_35440</name>
</gene>
<dbReference type="RefSeq" id="WP_030836994.1">
    <property type="nucleotide sequence ID" value="NZ_LGCN01000254.1"/>
</dbReference>
<evidence type="ECO:0000259" key="8">
    <source>
        <dbReference type="Pfam" id="PF08281"/>
    </source>
</evidence>
<dbReference type="SUPFAM" id="SSF88946">
    <property type="entry name" value="Sigma2 domain of RNA polymerase sigma factors"/>
    <property type="match status" value="1"/>
</dbReference>
<feature type="region of interest" description="Disordered" evidence="6">
    <location>
        <begin position="1"/>
        <end position="25"/>
    </location>
</feature>
<keyword evidence="2" id="KW-0805">Transcription regulation</keyword>
<dbReference type="InterPro" id="IPR013324">
    <property type="entry name" value="RNA_pol_sigma_r3/r4-like"/>
</dbReference>
<comment type="similarity">
    <text evidence="1">Belongs to the sigma-70 factor family. ECF subfamily.</text>
</comment>
<dbReference type="CDD" id="cd06171">
    <property type="entry name" value="Sigma70_r4"/>
    <property type="match status" value="1"/>
</dbReference>
<name>A0A0M9X5G3_9ACTN</name>
<dbReference type="Pfam" id="PF08281">
    <property type="entry name" value="Sigma70_r4_2"/>
    <property type="match status" value="1"/>
</dbReference>
<dbReference type="Gene3D" id="1.10.10.10">
    <property type="entry name" value="Winged helix-like DNA-binding domain superfamily/Winged helix DNA-binding domain"/>
    <property type="match status" value="1"/>
</dbReference>
<evidence type="ECO:0000256" key="6">
    <source>
        <dbReference type="SAM" id="MobiDB-lite"/>
    </source>
</evidence>
<evidence type="ECO:0000313" key="10">
    <source>
        <dbReference type="Proteomes" id="UP000037773"/>
    </source>
</evidence>
<dbReference type="GO" id="GO:0006352">
    <property type="term" value="P:DNA-templated transcription initiation"/>
    <property type="evidence" value="ECO:0007669"/>
    <property type="project" value="InterPro"/>
</dbReference>
<keyword evidence="4" id="KW-0238">DNA-binding</keyword>
<dbReference type="InterPro" id="IPR013249">
    <property type="entry name" value="RNA_pol_sigma70_r4_t2"/>
</dbReference>
<feature type="domain" description="RNA polymerase sigma factor 70 region 4 type 2" evidence="8">
    <location>
        <begin position="131"/>
        <end position="181"/>
    </location>
</feature>
<protein>
    <submittedName>
        <fullName evidence="9">RNA polymerase</fullName>
    </submittedName>
</protein>
<evidence type="ECO:0000256" key="1">
    <source>
        <dbReference type="ARBA" id="ARBA00010641"/>
    </source>
</evidence>
<organism evidence="9 10">
    <name type="scientific">Streptomyces caelestis</name>
    <dbReference type="NCBI Taxonomy" id="36816"/>
    <lineage>
        <taxon>Bacteria</taxon>
        <taxon>Bacillati</taxon>
        <taxon>Actinomycetota</taxon>
        <taxon>Actinomycetes</taxon>
        <taxon>Kitasatosporales</taxon>
        <taxon>Streptomycetaceae</taxon>
        <taxon>Streptomyces</taxon>
    </lineage>
</organism>
<dbReference type="PANTHER" id="PTHR43133">
    <property type="entry name" value="RNA POLYMERASE ECF-TYPE SIGMA FACTO"/>
    <property type="match status" value="1"/>
</dbReference>
<dbReference type="Pfam" id="PF04542">
    <property type="entry name" value="Sigma70_r2"/>
    <property type="match status" value="1"/>
</dbReference>
<evidence type="ECO:0000256" key="3">
    <source>
        <dbReference type="ARBA" id="ARBA00023082"/>
    </source>
</evidence>
<dbReference type="Proteomes" id="UP000037773">
    <property type="component" value="Unassembled WGS sequence"/>
</dbReference>
<sequence length="193" mass="22069">MNGTSEAGTAAPAPGRTPTRHPLSDVDHDTFVRTVYDRYGPLLLRYAARLLDGDWHKAEDVLQETTARAWKHAPYLGTRDELVRPWLFTVVRNLVIDHHRSRRLRPLELMPVEELDTPRETSENLLTLHVVLEALQELTEQQRTVIRLMYYLECSVAQTAEHLGIPPGTVKSRAFYALRALRKALEERGVVGR</sequence>
<evidence type="ECO:0000256" key="4">
    <source>
        <dbReference type="ARBA" id="ARBA00023125"/>
    </source>
</evidence>
<dbReference type="InterPro" id="IPR014284">
    <property type="entry name" value="RNA_pol_sigma-70_dom"/>
</dbReference>
<evidence type="ECO:0000256" key="5">
    <source>
        <dbReference type="ARBA" id="ARBA00023163"/>
    </source>
</evidence>
<dbReference type="NCBIfam" id="TIGR02937">
    <property type="entry name" value="sigma70-ECF"/>
    <property type="match status" value="1"/>
</dbReference>
<keyword evidence="5" id="KW-0804">Transcription</keyword>
<dbReference type="Gene3D" id="1.10.1740.10">
    <property type="match status" value="1"/>
</dbReference>
<keyword evidence="3" id="KW-0731">Sigma factor</keyword>
<dbReference type="PATRIC" id="fig|36816.3.peg.7696"/>
<dbReference type="InterPro" id="IPR036388">
    <property type="entry name" value="WH-like_DNA-bd_sf"/>
</dbReference>
<accession>A0A0M9X5G3</accession>
<feature type="domain" description="RNA polymerase sigma-70 region 2" evidence="7">
    <location>
        <begin position="36"/>
        <end position="103"/>
    </location>
</feature>
<dbReference type="AlphaFoldDB" id="A0A0M9X5G3"/>
<dbReference type="EMBL" id="LGCN01000254">
    <property type="protein sequence ID" value="KOT28745.1"/>
    <property type="molecule type" value="Genomic_DNA"/>
</dbReference>
<dbReference type="SUPFAM" id="SSF88659">
    <property type="entry name" value="Sigma3 and sigma4 domains of RNA polymerase sigma factors"/>
    <property type="match status" value="1"/>
</dbReference>
<dbReference type="InterPro" id="IPR013325">
    <property type="entry name" value="RNA_pol_sigma_r2"/>
</dbReference>
<dbReference type="InterPro" id="IPR007627">
    <property type="entry name" value="RNA_pol_sigma70_r2"/>
</dbReference>
<evidence type="ECO:0000256" key="2">
    <source>
        <dbReference type="ARBA" id="ARBA00023015"/>
    </source>
</evidence>
<evidence type="ECO:0000313" key="9">
    <source>
        <dbReference type="EMBL" id="KOT28745.1"/>
    </source>
</evidence>
<dbReference type="PANTHER" id="PTHR43133:SF52">
    <property type="entry name" value="ECF RNA POLYMERASE SIGMA FACTOR SIGL"/>
    <property type="match status" value="1"/>
</dbReference>
<comment type="caution">
    <text evidence="9">The sequence shown here is derived from an EMBL/GenBank/DDBJ whole genome shotgun (WGS) entry which is preliminary data.</text>
</comment>
<reference evidence="9 10" key="1">
    <citation type="submission" date="2015-07" db="EMBL/GenBank/DDBJ databases">
        <authorList>
            <person name="Noorani M."/>
        </authorList>
    </citation>
    <scope>NUCLEOTIDE SEQUENCE [LARGE SCALE GENOMIC DNA]</scope>
    <source>
        <strain evidence="9 10">NRRL B-24567</strain>
    </source>
</reference>
<dbReference type="GO" id="GO:0003677">
    <property type="term" value="F:DNA binding"/>
    <property type="evidence" value="ECO:0007669"/>
    <property type="project" value="UniProtKB-KW"/>
</dbReference>
<keyword evidence="10" id="KW-1185">Reference proteome</keyword>
<proteinExistence type="inferred from homology"/>
<evidence type="ECO:0000259" key="7">
    <source>
        <dbReference type="Pfam" id="PF04542"/>
    </source>
</evidence>
<feature type="compositionally biased region" description="Low complexity" evidence="6">
    <location>
        <begin position="7"/>
        <end position="17"/>
    </location>
</feature>
<dbReference type="OrthoDB" id="9811152at2"/>